<dbReference type="AlphaFoldDB" id="A0A1L5FBB7"/>
<evidence type="ECO:0000313" key="3">
    <source>
        <dbReference type="Proteomes" id="UP000184604"/>
    </source>
</evidence>
<organism evidence="2 3">
    <name type="scientific">Clostridium kluyveri</name>
    <dbReference type="NCBI Taxonomy" id="1534"/>
    <lineage>
        <taxon>Bacteria</taxon>
        <taxon>Bacillati</taxon>
        <taxon>Bacillota</taxon>
        <taxon>Clostridia</taxon>
        <taxon>Eubacteriales</taxon>
        <taxon>Clostridiaceae</taxon>
        <taxon>Clostridium</taxon>
    </lineage>
</organism>
<evidence type="ECO:0000259" key="1">
    <source>
        <dbReference type="Pfam" id="PF07872"/>
    </source>
</evidence>
<dbReference type="EMBL" id="CP018335">
    <property type="protein sequence ID" value="APM40305.1"/>
    <property type="molecule type" value="Genomic_DNA"/>
</dbReference>
<feature type="domain" description="DUF1659" evidence="1">
    <location>
        <begin position="2"/>
        <end position="73"/>
    </location>
</feature>
<protein>
    <recommendedName>
        <fullName evidence="1">DUF1659 domain-containing protein</fullName>
    </recommendedName>
</protein>
<evidence type="ECO:0000313" key="2">
    <source>
        <dbReference type="EMBL" id="APM40305.1"/>
    </source>
</evidence>
<dbReference type="InterPro" id="IPR012454">
    <property type="entry name" value="DUF1659"/>
</dbReference>
<accession>A0A1L5FBB7</accession>
<name>A0A1L5FBB7_CLOKL</name>
<reference evidence="2 3" key="1">
    <citation type="submission" date="2016-12" db="EMBL/GenBank/DDBJ databases">
        <title>Complete genome sequence of Clostridium kluyveri JZZ isolated from the pit mud of a Chinese flavor liquor-making factory.</title>
        <authorList>
            <person name="Wang Y."/>
        </authorList>
    </citation>
    <scope>NUCLEOTIDE SEQUENCE [LARGE SCALE GENOMIC DNA]</scope>
    <source>
        <strain evidence="2 3">JZZ</strain>
    </source>
</reference>
<sequence>MAANATLMGTSIVFSYKDGLDAEGKDIIKKQTFSNIKITASSQDIYDAAEKIETLLGKTIEEIVRKDESVVTNV</sequence>
<dbReference type="Proteomes" id="UP000184604">
    <property type="component" value="Chromosome"/>
</dbReference>
<dbReference type="OrthoDB" id="1955198at2"/>
<dbReference type="RefSeq" id="WP_073539904.1">
    <property type="nucleotide sequence ID" value="NZ_CP018335.1"/>
</dbReference>
<proteinExistence type="predicted"/>
<dbReference type="Pfam" id="PF07872">
    <property type="entry name" value="DUF1659"/>
    <property type="match status" value="1"/>
</dbReference>
<gene>
    <name evidence="2" type="ORF">BS101_16975</name>
</gene>